<feature type="region of interest" description="Disordered" evidence="1">
    <location>
        <begin position="18"/>
        <end position="42"/>
    </location>
</feature>
<dbReference type="Proteomes" id="UP000887566">
    <property type="component" value="Unplaced"/>
</dbReference>
<evidence type="ECO:0000313" key="3">
    <source>
        <dbReference type="WBParaSite" id="PSAMB.scaffold1956size26432.g15854.t1"/>
    </source>
</evidence>
<protein>
    <submittedName>
        <fullName evidence="3">Uncharacterized protein</fullName>
    </submittedName>
</protein>
<dbReference type="WBParaSite" id="PSAMB.scaffold1956size26432.g15854.t1">
    <property type="protein sequence ID" value="PSAMB.scaffold1956size26432.g15854.t1"/>
    <property type="gene ID" value="PSAMB.scaffold1956size26432.g15854"/>
</dbReference>
<dbReference type="AlphaFoldDB" id="A0A914VFW8"/>
<accession>A0A914VFW8</accession>
<name>A0A914VFW8_9BILA</name>
<proteinExistence type="predicted"/>
<evidence type="ECO:0000313" key="2">
    <source>
        <dbReference type="Proteomes" id="UP000887566"/>
    </source>
</evidence>
<reference evidence="3" key="1">
    <citation type="submission" date="2022-11" db="UniProtKB">
        <authorList>
            <consortium name="WormBaseParasite"/>
        </authorList>
    </citation>
    <scope>IDENTIFICATION</scope>
</reference>
<keyword evidence="2" id="KW-1185">Reference proteome</keyword>
<organism evidence="2 3">
    <name type="scientific">Plectus sambesii</name>
    <dbReference type="NCBI Taxonomy" id="2011161"/>
    <lineage>
        <taxon>Eukaryota</taxon>
        <taxon>Metazoa</taxon>
        <taxon>Ecdysozoa</taxon>
        <taxon>Nematoda</taxon>
        <taxon>Chromadorea</taxon>
        <taxon>Plectida</taxon>
        <taxon>Plectina</taxon>
        <taxon>Plectoidea</taxon>
        <taxon>Plectidae</taxon>
        <taxon>Plectus</taxon>
    </lineage>
</organism>
<evidence type="ECO:0000256" key="1">
    <source>
        <dbReference type="SAM" id="MobiDB-lite"/>
    </source>
</evidence>
<sequence length="125" mass="13278">MASTTAIVEQPFSNVGTAHEQAASMLQSEEDENRQSRRERNTNSTPVECCYCFNLTPCGGAEDLNCDCCIWCCFCHACLKDDGGCCQCDCSPCCDGCDCGDCNCGDCGDCNCGDCNCDCGGCSIM</sequence>